<evidence type="ECO:0000313" key="4">
    <source>
        <dbReference type="WBParaSite" id="SBAD_0000159501-mRNA-1"/>
    </source>
</evidence>
<reference evidence="4" key="1">
    <citation type="submission" date="2016-06" db="UniProtKB">
        <authorList>
            <consortium name="WormBaseParasite"/>
        </authorList>
    </citation>
    <scope>IDENTIFICATION</scope>
</reference>
<dbReference type="PANTHER" id="PTHR44163">
    <property type="entry name" value="U3 SMALL NUCLEOLAR RNA-ASSOCIATED PROTEIN 4 HOMOLOG"/>
    <property type="match status" value="1"/>
</dbReference>
<dbReference type="PANTHER" id="PTHR44163:SF1">
    <property type="entry name" value="U3 SMALL NUCLEOLAR RNA-ASSOCIATED PROTEIN 4 HOMOLOG"/>
    <property type="match status" value="1"/>
</dbReference>
<dbReference type="InterPro" id="IPR015943">
    <property type="entry name" value="WD40/YVTN_repeat-like_dom_sf"/>
</dbReference>
<dbReference type="OrthoDB" id="8883818at2759"/>
<accession>A0A183ID30</accession>
<dbReference type="GO" id="GO:0032040">
    <property type="term" value="C:small-subunit processome"/>
    <property type="evidence" value="ECO:0007669"/>
    <property type="project" value="TreeGrafter"/>
</dbReference>
<dbReference type="EMBL" id="UZAM01006853">
    <property type="protein sequence ID" value="VDO94619.1"/>
    <property type="molecule type" value="Genomic_DNA"/>
</dbReference>
<evidence type="ECO:0000259" key="1">
    <source>
        <dbReference type="Pfam" id="PF12894"/>
    </source>
</evidence>
<keyword evidence="3" id="KW-1185">Reference proteome</keyword>
<dbReference type="GO" id="GO:0000462">
    <property type="term" value="P:maturation of SSU-rRNA from tricistronic rRNA transcript (SSU-rRNA, 5.8S rRNA, LSU-rRNA)"/>
    <property type="evidence" value="ECO:0007669"/>
    <property type="project" value="InterPro"/>
</dbReference>
<dbReference type="InterPro" id="IPR036322">
    <property type="entry name" value="WD40_repeat_dom_sf"/>
</dbReference>
<dbReference type="InterPro" id="IPR024977">
    <property type="entry name" value="Apc4-like_WD40_dom"/>
</dbReference>
<dbReference type="AlphaFoldDB" id="A0A183ID30"/>
<dbReference type="Gene3D" id="2.130.10.10">
    <property type="entry name" value="YVTN repeat-like/Quinoprotein amine dehydrogenase"/>
    <property type="match status" value="2"/>
</dbReference>
<dbReference type="SMART" id="SM00320">
    <property type="entry name" value="WD40"/>
    <property type="match status" value="5"/>
</dbReference>
<evidence type="ECO:0000313" key="3">
    <source>
        <dbReference type="Proteomes" id="UP000270296"/>
    </source>
</evidence>
<gene>
    <name evidence="2" type="ORF">SBAD_LOCUS1524</name>
</gene>
<protein>
    <submittedName>
        <fullName evidence="4">WD_REPEATS_REGION domain-containing protein</fullName>
    </submittedName>
</protein>
<sequence length="664" mass="74095">MTTLHCSSLQHVVAQALPSATLTEYRAGKSVEVWDLVFKPVIEKVYYGEGLGSYQTVRWCQRRLFTAGYNGCVYELDSHSALPKSRQQFTTSAIWCMEKNPTETKLALGTEDGSIIFLSVDTNLIIEFYLTRSESRILSLAWSLDGNKIVSGCDDCIRIWNAVDRKAITRISVDRQQKTVSTSIWALKVIHDFIIVSGDSRGYTSFWNGETGCLIDAYKSHKADVLAVCYDSEKRCVYSSGVDPIICEYVPVMKGSAAKHPRFNFPDNASLRYAESIRRNLHSHDVKDLTMAGKWLLSGGVDTFLAMSCYPPKTVLHFPPFRKDVAKCCDDRRCILFQYIDSLEVWKLGSAEEIPAAKLCNDGQRLRLLKTPQKLLVIKAKAEQSILCSAFSRCGNFIAYSDKRSTRVFWCKYESTEEGVISSCTVSSLKYHEGDMEFSDAICSLAADTFVCAVGPSLTALLVSEQQCTVVSRTVISDHPVMVTALQGSWSDSVVAAALSDYRVIIADIKAQTVLCQLPSYVAVAIDLCFSSESHDLLVLYSDGELVEFCSDENRYTTFSRTKLEKAVQRFNWNCSPLGVVASKNLPSLIWIYGCNQCLVLDRKRMVNIAGSERAPWFRGTDRFSYLITLLVLSGSEMMTVEIAHDKLLQSLPPVLKKKGFGTG</sequence>
<name>A0A183ID30_9BILA</name>
<dbReference type="GO" id="GO:0003723">
    <property type="term" value="F:RNA binding"/>
    <property type="evidence" value="ECO:0007669"/>
    <property type="project" value="TreeGrafter"/>
</dbReference>
<dbReference type="GO" id="GO:0034455">
    <property type="term" value="C:t-UTP complex"/>
    <property type="evidence" value="ECO:0007669"/>
    <property type="project" value="TreeGrafter"/>
</dbReference>
<dbReference type="WBParaSite" id="SBAD_0000159501-mRNA-1">
    <property type="protein sequence ID" value="SBAD_0000159501-mRNA-1"/>
    <property type="gene ID" value="SBAD_0000159501"/>
</dbReference>
<dbReference type="Proteomes" id="UP000270296">
    <property type="component" value="Unassembled WGS sequence"/>
</dbReference>
<dbReference type="GO" id="GO:0030686">
    <property type="term" value="C:90S preribosome"/>
    <property type="evidence" value="ECO:0007669"/>
    <property type="project" value="InterPro"/>
</dbReference>
<dbReference type="Pfam" id="PF12894">
    <property type="entry name" value="ANAPC4_WD40"/>
    <property type="match status" value="1"/>
</dbReference>
<dbReference type="SUPFAM" id="SSF50978">
    <property type="entry name" value="WD40 repeat-like"/>
    <property type="match status" value="2"/>
</dbReference>
<evidence type="ECO:0000313" key="2">
    <source>
        <dbReference type="EMBL" id="VDO94619.1"/>
    </source>
</evidence>
<dbReference type="InterPro" id="IPR001680">
    <property type="entry name" value="WD40_rpt"/>
</dbReference>
<organism evidence="4">
    <name type="scientific">Soboliphyme baturini</name>
    <dbReference type="NCBI Taxonomy" id="241478"/>
    <lineage>
        <taxon>Eukaryota</taxon>
        <taxon>Metazoa</taxon>
        <taxon>Ecdysozoa</taxon>
        <taxon>Nematoda</taxon>
        <taxon>Enoplea</taxon>
        <taxon>Dorylaimia</taxon>
        <taxon>Dioctophymatida</taxon>
        <taxon>Dioctophymatoidea</taxon>
        <taxon>Soboliphymatidae</taxon>
        <taxon>Soboliphyme</taxon>
    </lineage>
</organism>
<dbReference type="InterPro" id="IPR046351">
    <property type="entry name" value="UTP4"/>
</dbReference>
<feature type="domain" description="Anaphase-promoting complex subunit 4-like WD40" evidence="1">
    <location>
        <begin position="101"/>
        <end position="182"/>
    </location>
</feature>
<reference evidence="2 3" key="2">
    <citation type="submission" date="2018-11" db="EMBL/GenBank/DDBJ databases">
        <authorList>
            <consortium name="Pathogen Informatics"/>
        </authorList>
    </citation>
    <scope>NUCLEOTIDE SEQUENCE [LARGE SCALE GENOMIC DNA]</scope>
</reference>
<proteinExistence type="predicted"/>